<evidence type="ECO:0000313" key="2">
    <source>
        <dbReference type="Proteomes" id="UP000177167"/>
    </source>
</evidence>
<accession>A0A1F8FBL8</accession>
<organism evidence="1 2">
    <name type="scientific">Candidatus Yanofskybacteria bacterium RIFCSPHIGHO2_02_FULL_41_11</name>
    <dbReference type="NCBI Taxonomy" id="1802675"/>
    <lineage>
        <taxon>Bacteria</taxon>
        <taxon>Candidatus Yanofskyibacteriota</taxon>
    </lineage>
</organism>
<reference evidence="1 2" key="1">
    <citation type="journal article" date="2016" name="Nat. Commun.">
        <title>Thousands of microbial genomes shed light on interconnected biogeochemical processes in an aquifer system.</title>
        <authorList>
            <person name="Anantharaman K."/>
            <person name="Brown C.T."/>
            <person name="Hug L.A."/>
            <person name="Sharon I."/>
            <person name="Castelle C.J."/>
            <person name="Probst A.J."/>
            <person name="Thomas B.C."/>
            <person name="Singh A."/>
            <person name="Wilkins M.J."/>
            <person name="Karaoz U."/>
            <person name="Brodie E.L."/>
            <person name="Williams K.H."/>
            <person name="Hubbard S.S."/>
            <person name="Banfield J.F."/>
        </authorList>
    </citation>
    <scope>NUCLEOTIDE SEQUENCE [LARGE SCALE GENOMIC DNA]</scope>
</reference>
<name>A0A1F8FBL8_9BACT</name>
<gene>
    <name evidence="1" type="ORF">A3J46_04490</name>
</gene>
<evidence type="ECO:0008006" key="3">
    <source>
        <dbReference type="Google" id="ProtNLM"/>
    </source>
</evidence>
<proteinExistence type="predicted"/>
<dbReference type="EMBL" id="MGJP01000021">
    <property type="protein sequence ID" value="OGN09960.1"/>
    <property type="molecule type" value="Genomic_DNA"/>
</dbReference>
<protein>
    <recommendedName>
        <fullName evidence="3">CopG-like ribbon-helix-helix domain-containing protein</fullName>
    </recommendedName>
</protein>
<dbReference type="AlphaFoldDB" id="A0A1F8FBL8"/>
<sequence>MPTTKTRINISLSDDIIRALTSLAGRDHVPKATKAARLLEIALEIEEDQVWNKLAEKREADKSPYLSHKKAWQ</sequence>
<dbReference type="Proteomes" id="UP000177167">
    <property type="component" value="Unassembled WGS sequence"/>
</dbReference>
<comment type="caution">
    <text evidence="1">The sequence shown here is derived from an EMBL/GenBank/DDBJ whole genome shotgun (WGS) entry which is preliminary data.</text>
</comment>
<evidence type="ECO:0000313" key="1">
    <source>
        <dbReference type="EMBL" id="OGN09960.1"/>
    </source>
</evidence>